<feature type="domain" description="HTH gntR-type" evidence="4">
    <location>
        <begin position="12"/>
        <end position="79"/>
    </location>
</feature>
<accession>A0ABU0DN81</accession>
<dbReference type="PANTHER" id="PTHR43537:SF5">
    <property type="entry name" value="UXU OPERON TRANSCRIPTIONAL REGULATOR"/>
    <property type="match status" value="1"/>
</dbReference>
<dbReference type="PANTHER" id="PTHR43537">
    <property type="entry name" value="TRANSCRIPTIONAL REGULATOR, GNTR FAMILY"/>
    <property type="match status" value="1"/>
</dbReference>
<keyword evidence="2 5" id="KW-0238">DNA-binding</keyword>
<evidence type="ECO:0000313" key="5">
    <source>
        <dbReference type="EMBL" id="MDQ0349809.1"/>
    </source>
</evidence>
<dbReference type="EMBL" id="JAUSUH010000012">
    <property type="protein sequence ID" value="MDQ0349809.1"/>
    <property type="molecule type" value="Genomic_DNA"/>
</dbReference>
<reference evidence="5 6" key="1">
    <citation type="submission" date="2023-07" db="EMBL/GenBank/DDBJ databases">
        <title>Genomic Encyclopedia of Type Strains, Phase IV (KMG-IV): sequencing the most valuable type-strain genomes for metagenomic binning, comparative biology and taxonomic classification.</title>
        <authorList>
            <person name="Goeker M."/>
        </authorList>
    </citation>
    <scope>NUCLEOTIDE SEQUENCE [LARGE SCALE GENOMIC DNA]</scope>
    <source>
        <strain evidence="5 6">DSM 1277</strain>
    </source>
</reference>
<proteinExistence type="predicted"/>
<organism evidence="5 6">
    <name type="scientific">Ancylobacter vacuolatus</name>
    <dbReference type="NCBI Taxonomy" id="223389"/>
    <lineage>
        <taxon>Bacteria</taxon>
        <taxon>Pseudomonadati</taxon>
        <taxon>Pseudomonadota</taxon>
        <taxon>Alphaproteobacteria</taxon>
        <taxon>Hyphomicrobiales</taxon>
        <taxon>Xanthobacteraceae</taxon>
        <taxon>Ancylobacter</taxon>
    </lineage>
</organism>
<dbReference type="Proteomes" id="UP001238467">
    <property type="component" value="Unassembled WGS sequence"/>
</dbReference>
<keyword evidence="3" id="KW-0804">Transcription</keyword>
<dbReference type="Gene3D" id="1.20.120.530">
    <property type="entry name" value="GntR ligand-binding domain-like"/>
    <property type="match status" value="1"/>
</dbReference>
<keyword evidence="6" id="KW-1185">Reference proteome</keyword>
<dbReference type="SUPFAM" id="SSF46785">
    <property type="entry name" value="Winged helix' DNA-binding domain"/>
    <property type="match status" value="1"/>
</dbReference>
<dbReference type="InterPro" id="IPR008920">
    <property type="entry name" value="TF_FadR/GntR_C"/>
</dbReference>
<dbReference type="Pfam" id="PF07729">
    <property type="entry name" value="FCD"/>
    <property type="match status" value="1"/>
</dbReference>
<name>A0ABU0DN81_9HYPH</name>
<dbReference type="GO" id="GO:0003677">
    <property type="term" value="F:DNA binding"/>
    <property type="evidence" value="ECO:0007669"/>
    <property type="project" value="UniProtKB-KW"/>
</dbReference>
<dbReference type="SMART" id="SM00345">
    <property type="entry name" value="HTH_GNTR"/>
    <property type="match status" value="1"/>
</dbReference>
<dbReference type="InterPro" id="IPR036388">
    <property type="entry name" value="WH-like_DNA-bd_sf"/>
</dbReference>
<comment type="caution">
    <text evidence="5">The sequence shown here is derived from an EMBL/GenBank/DDBJ whole genome shotgun (WGS) entry which is preliminary data.</text>
</comment>
<dbReference type="SUPFAM" id="SSF48008">
    <property type="entry name" value="GntR ligand-binding domain-like"/>
    <property type="match status" value="1"/>
</dbReference>
<dbReference type="Pfam" id="PF00392">
    <property type="entry name" value="GntR"/>
    <property type="match status" value="1"/>
</dbReference>
<dbReference type="Gene3D" id="1.10.10.10">
    <property type="entry name" value="Winged helix-like DNA-binding domain superfamily/Winged helix DNA-binding domain"/>
    <property type="match status" value="1"/>
</dbReference>
<protein>
    <submittedName>
        <fullName evidence="5">DNA-binding GntR family transcriptional regulator</fullName>
    </submittedName>
</protein>
<evidence type="ECO:0000313" key="6">
    <source>
        <dbReference type="Proteomes" id="UP001238467"/>
    </source>
</evidence>
<sequence length="222" mass="25449">MPSSQVMRRPSGMGAEEIYEILRRDIALGRLMPRQRLVESDLCERFGATNHNVRRAFDLLDRIGVIERKANRGVEVRALSARELQDLYDIRSMLQAEGVRRLDVDRLDELADRLTAINTTYEQALKEGQIEAAVDANDLFHTTQFDYCKNAELAALQLNYWLRASAIISRALIEQGSSLKSLQDHWDIIAAMRARDMARLEELTVTHIRPPLAAYMRVYGLY</sequence>
<dbReference type="InterPro" id="IPR000524">
    <property type="entry name" value="Tscrpt_reg_HTH_GntR"/>
</dbReference>
<dbReference type="InterPro" id="IPR011711">
    <property type="entry name" value="GntR_C"/>
</dbReference>
<keyword evidence="1" id="KW-0805">Transcription regulation</keyword>
<evidence type="ECO:0000259" key="4">
    <source>
        <dbReference type="PROSITE" id="PS50949"/>
    </source>
</evidence>
<evidence type="ECO:0000256" key="1">
    <source>
        <dbReference type="ARBA" id="ARBA00023015"/>
    </source>
</evidence>
<evidence type="ECO:0000256" key="2">
    <source>
        <dbReference type="ARBA" id="ARBA00023125"/>
    </source>
</evidence>
<dbReference type="RefSeq" id="WP_307063815.1">
    <property type="nucleotide sequence ID" value="NZ_JAUSUH010000012.1"/>
</dbReference>
<dbReference type="PROSITE" id="PS50949">
    <property type="entry name" value="HTH_GNTR"/>
    <property type="match status" value="1"/>
</dbReference>
<dbReference type="SMART" id="SM00895">
    <property type="entry name" value="FCD"/>
    <property type="match status" value="1"/>
</dbReference>
<gene>
    <name evidence="5" type="ORF">J2S76_004260</name>
</gene>
<dbReference type="InterPro" id="IPR036390">
    <property type="entry name" value="WH_DNA-bd_sf"/>
</dbReference>
<evidence type="ECO:0000256" key="3">
    <source>
        <dbReference type="ARBA" id="ARBA00023163"/>
    </source>
</evidence>